<proteinExistence type="predicted"/>
<dbReference type="AlphaFoldDB" id="A0A1A7XC69"/>
<feature type="region of interest" description="Disordered" evidence="1">
    <location>
        <begin position="46"/>
        <end position="96"/>
    </location>
</feature>
<sequence length="177" mass="19373">MTPEAETTEGTPAAAGSPPETPETSSTRVNRATQCGYRQLISHRSTATQVVLRPPTRDVGTHYEESDVLWDSTPSSSPVSSPSSSPEPIDEQDDSFKPFEDSELMSIDDSFPVDASLEDNLGCQNDEANKCIIYHNELMQLFNICICGERAEATVTKKSGAFIEVQQNCDLCGHRRS</sequence>
<gene>
    <name evidence="2" type="primary">CU457778.1</name>
</gene>
<accession>A0A1A7XC69</accession>
<feature type="non-terminal residue" evidence="2">
    <location>
        <position position="177"/>
    </location>
</feature>
<reference evidence="2" key="2">
    <citation type="submission" date="2016-06" db="EMBL/GenBank/DDBJ databases">
        <title>The genome of a short-lived fish provides insights into sex chromosome evolution and the genetic control of aging.</title>
        <authorList>
            <person name="Reichwald K."/>
            <person name="Felder M."/>
            <person name="Petzold A."/>
            <person name="Koch P."/>
            <person name="Groth M."/>
            <person name="Platzer M."/>
        </authorList>
    </citation>
    <scope>NUCLEOTIDE SEQUENCE</scope>
    <source>
        <tissue evidence="2">Brain</tissue>
    </source>
</reference>
<dbReference type="EMBL" id="HADW01014292">
    <property type="protein sequence ID" value="SBP15692.1"/>
    <property type="molecule type" value="Transcribed_RNA"/>
</dbReference>
<evidence type="ECO:0000313" key="2">
    <source>
        <dbReference type="EMBL" id="SBP15692.1"/>
    </source>
</evidence>
<protein>
    <submittedName>
        <fullName evidence="2">Uncharacterized protein</fullName>
    </submittedName>
</protein>
<reference evidence="2" key="1">
    <citation type="submission" date="2016-05" db="EMBL/GenBank/DDBJ databases">
        <authorList>
            <person name="Lavstsen T."/>
            <person name="Jespersen J.S."/>
        </authorList>
    </citation>
    <scope>NUCLEOTIDE SEQUENCE</scope>
    <source>
        <tissue evidence="2">Brain</tissue>
    </source>
</reference>
<feature type="compositionally biased region" description="Low complexity" evidence="1">
    <location>
        <begin position="72"/>
        <end position="87"/>
    </location>
</feature>
<organism evidence="2">
    <name type="scientific">Iconisemion striatum</name>
    <dbReference type="NCBI Taxonomy" id="60296"/>
    <lineage>
        <taxon>Eukaryota</taxon>
        <taxon>Metazoa</taxon>
        <taxon>Chordata</taxon>
        <taxon>Craniata</taxon>
        <taxon>Vertebrata</taxon>
        <taxon>Euteleostomi</taxon>
        <taxon>Actinopterygii</taxon>
        <taxon>Neopterygii</taxon>
        <taxon>Teleostei</taxon>
        <taxon>Neoteleostei</taxon>
        <taxon>Acanthomorphata</taxon>
        <taxon>Ovalentaria</taxon>
        <taxon>Atherinomorphae</taxon>
        <taxon>Cyprinodontiformes</taxon>
        <taxon>Nothobranchiidae</taxon>
        <taxon>Iconisemion</taxon>
    </lineage>
</organism>
<feature type="compositionally biased region" description="Basic and acidic residues" evidence="1">
    <location>
        <begin position="55"/>
        <end position="65"/>
    </location>
</feature>
<feature type="compositionally biased region" description="Low complexity" evidence="1">
    <location>
        <begin position="1"/>
        <end position="24"/>
    </location>
</feature>
<name>A0A1A7XC69_9TELE</name>
<feature type="region of interest" description="Disordered" evidence="1">
    <location>
        <begin position="1"/>
        <end position="34"/>
    </location>
</feature>
<evidence type="ECO:0000256" key="1">
    <source>
        <dbReference type="SAM" id="MobiDB-lite"/>
    </source>
</evidence>